<dbReference type="Proteomes" id="UP001291623">
    <property type="component" value="Unassembled WGS sequence"/>
</dbReference>
<dbReference type="Pfam" id="PF00022">
    <property type="entry name" value="Actin"/>
    <property type="match status" value="1"/>
</dbReference>
<dbReference type="PANTHER" id="PTHR11937">
    <property type="entry name" value="ACTIN"/>
    <property type="match status" value="1"/>
</dbReference>
<dbReference type="EMBL" id="JAVYJV010000020">
    <property type="protein sequence ID" value="KAK4343723.1"/>
    <property type="molecule type" value="Genomic_DNA"/>
</dbReference>
<gene>
    <name evidence="1" type="ORF">RND71_036817</name>
</gene>
<comment type="caution">
    <text evidence="1">The sequence shown here is derived from an EMBL/GenBank/DDBJ whole genome shotgun (WGS) entry which is preliminary data.</text>
</comment>
<name>A0AAE1R256_9SOLA</name>
<dbReference type="SUPFAM" id="SSF53067">
    <property type="entry name" value="Actin-like ATPase domain"/>
    <property type="match status" value="1"/>
</dbReference>
<dbReference type="Gene3D" id="3.90.640.10">
    <property type="entry name" value="Actin, Chain A, domain 4"/>
    <property type="match status" value="1"/>
</dbReference>
<evidence type="ECO:0000313" key="1">
    <source>
        <dbReference type="EMBL" id="KAK4343723.1"/>
    </source>
</evidence>
<dbReference type="AlphaFoldDB" id="A0AAE1R256"/>
<sequence length="107" mass="12451">MAMRPRHDLTDHLIKILTERGYSFTITAEQDIVRDLKEKLSYIALDYEQALETVKTSSSVEKIYELPDGQVITISAERFRCPELYQPSIIEMEDAGIPDHIQFHHEM</sequence>
<reference evidence="1" key="1">
    <citation type="submission" date="2023-12" db="EMBL/GenBank/DDBJ databases">
        <title>Genome assembly of Anisodus tanguticus.</title>
        <authorList>
            <person name="Wang Y.-J."/>
        </authorList>
    </citation>
    <scope>NUCLEOTIDE SEQUENCE</scope>
    <source>
        <strain evidence="1">KB-2021</strain>
        <tissue evidence="1">Leaf</tissue>
    </source>
</reference>
<evidence type="ECO:0000313" key="2">
    <source>
        <dbReference type="Proteomes" id="UP001291623"/>
    </source>
</evidence>
<dbReference type="FunFam" id="3.90.640.10:FF:000047">
    <property type="entry name" value="Actin, alpha skeletal muscle"/>
    <property type="match status" value="1"/>
</dbReference>
<keyword evidence="2" id="KW-1185">Reference proteome</keyword>
<dbReference type="InterPro" id="IPR004000">
    <property type="entry name" value="Actin"/>
</dbReference>
<dbReference type="InterPro" id="IPR043129">
    <property type="entry name" value="ATPase_NBD"/>
</dbReference>
<accession>A0AAE1R256</accession>
<protein>
    <recommendedName>
        <fullName evidence="3">Actin</fullName>
    </recommendedName>
</protein>
<evidence type="ECO:0008006" key="3">
    <source>
        <dbReference type="Google" id="ProtNLM"/>
    </source>
</evidence>
<organism evidence="1 2">
    <name type="scientific">Anisodus tanguticus</name>
    <dbReference type="NCBI Taxonomy" id="243964"/>
    <lineage>
        <taxon>Eukaryota</taxon>
        <taxon>Viridiplantae</taxon>
        <taxon>Streptophyta</taxon>
        <taxon>Embryophyta</taxon>
        <taxon>Tracheophyta</taxon>
        <taxon>Spermatophyta</taxon>
        <taxon>Magnoliopsida</taxon>
        <taxon>eudicotyledons</taxon>
        <taxon>Gunneridae</taxon>
        <taxon>Pentapetalae</taxon>
        <taxon>asterids</taxon>
        <taxon>lamiids</taxon>
        <taxon>Solanales</taxon>
        <taxon>Solanaceae</taxon>
        <taxon>Solanoideae</taxon>
        <taxon>Hyoscyameae</taxon>
        <taxon>Anisodus</taxon>
    </lineage>
</organism>
<proteinExistence type="predicted"/>